<evidence type="ECO:0000313" key="2">
    <source>
        <dbReference type="EMBL" id="SUK60439.1"/>
    </source>
</evidence>
<accession>A0A380DZ27</accession>
<organism evidence="2 3">
    <name type="scientific">Staphylococcus aureus</name>
    <dbReference type="NCBI Taxonomy" id="1280"/>
    <lineage>
        <taxon>Bacteria</taxon>
        <taxon>Bacillati</taxon>
        <taxon>Bacillota</taxon>
        <taxon>Bacilli</taxon>
        <taxon>Bacillales</taxon>
        <taxon>Staphylococcaceae</taxon>
        <taxon>Staphylococcus</taxon>
    </lineage>
</organism>
<protein>
    <submittedName>
        <fullName evidence="2">Uncharacterized protein</fullName>
    </submittedName>
</protein>
<evidence type="ECO:0000313" key="3">
    <source>
        <dbReference type="Proteomes" id="UP000255091"/>
    </source>
</evidence>
<dbReference type="AlphaFoldDB" id="A0A380DZ27"/>
<reference evidence="2 3" key="1">
    <citation type="submission" date="2018-06" db="EMBL/GenBank/DDBJ databases">
        <authorList>
            <consortium name="Pathogen Informatics"/>
            <person name="Doyle S."/>
        </authorList>
    </citation>
    <scope>NUCLEOTIDE SEQUENCE [LARGE SCALE GENOMIC DNA]</scope>
    <source>
        <strain evidence="2 3">NCTC6133</strain>
    </source>
</reference>
<name>A0A380DZ27_STAAU</name>
<sequence length="43" mass="4735">MTRNPRTHDMIAAGPAIDDASHAPNSQPDPIKEPNPNKTNWID</sequence>
<evidence type="ECO:0000256" key="1">
    <source>
        <dbReference type="SAM" id="MobiDB-lite"/>
    </source>
</evidence>
<gene>
    <name evidence="2" type="ORF">NCTC6133_03297</name>
</gene>
<dbReference type="EMBL" id="UHAP01000001">
    <property type="protein sequence ID" value="SUK60439.1"/>
    <property type="molecule type" value="Genomic_DNA"/>
</dbReference>
<proteinExistence type="predicted"/>
<feature type="region of interest" description="Disordered" evidence="1">
    <location>
        <begin position="1"/>
        <end position="43"/>
    </location>
</feature>
<dbReference type="Proteomes" id="UP000255091">
    <property type="component" value="Unassembled WGS sequence"/>
</dbReference>